<reference evidence="7 8" key="2">
    <citation type="journal article" date="2008" name="Int. J. Syst. Evol. Microbiol.">
        <title>Methanocella paludicola gen. nov., sp. nov., a methane-producing archaeon, the first isolate of the lineage 'Rice Cluster I', and proposal of the new archaeal order Methanocellales ord. nov.</title>
        <authorList>
            <person name="Sakai S."/>
            <person name="Imachi H."/>
            <person name="Hanada S."/>
            <person name="Ohashi A."/>
            <person name="Harada H."/>
            <person name="Kamagata Y."/>
        </authorList>
    </citation>
    <scope>NUCLEOTIDE SEQUENCE [LARGE SCALE GENOMIC DNA]</scope>
    <source>
        <strain evidence="8">DSM 17711 / JCM 13418 / NBRC 101707 / SANAE</strain>
    </source>
</reference>
<dbReference type="SUPFAM" id="SSF53137">
    <property type="entry name" value="Translational machinery components"/>
    <property type="match status" value="1"/>
</dbReference>
<dbReference type="Gene3D" id="3.30.420.100">
    <property type="match status" value="1"/>
</dbReference>
<comment type="similarity">
    <text evidence="1 6">Belongs to the universal ribosomal protein uL18 family.</text>
</comment>
<sequence>MATGPRYRVAFRRRREGKTDYHQRLRLIVSRKPRLVVRGSLSDYVAQIIVTKPEGDQVLAAASAKELAKTYGYKGAPKNTSAAYLTGMLAGLKAKEAGVDEAILDIGLATNRKGSKVYAALKGAIDAGLAIPCSEEVFPSDDRIRGEHVVGNAKSTFSQYEKRGLKAADLPAHFDEVKEKIMKSYEGK</sequence>
<dbReference type="InterPro" id="IPR005485">
    <property type="entry name" value="Rbsml_uL18_euk_arch"/>
</dbReference>
<dbReference type="InterPro" id="IPR057267">
    <property type="entry name" value="Rbsml_uL18_arch"/>
</dbReference>
<dbReference type="HAMAP" id="MF_01337_A">
    <property type="entry name" value="Ribosomal_uL18_A"/>
    <property type="match status" value="1"/>
</dbReference>
<dbReference type="eggNOG" id="arCOG04088">
    <property type="taxonomic scope" value="Archaea"/>
</dbReference>
<evidence type="ECO:0000313" key="8">
    <source>
        <dbReference type="Proteomes" id="UP000001882"/>
    </source>
</evidence>
<accession>D1Z0U0</accession>
<dbReference type="PANTHER" id="PTHR23410:SF12">
    <property type="entry name" value="LARGE RIBOSOMAL SUBUNIT PROTEIN UL18"/>
    <property type="match status" value="1"/>
</dbReference>
<dbReference type="PATRIC" id="fig|304371.9.peg.2279"/>
<keyword evidence="4 6" id="KW-0689">Ribosomal protein</keyword>
<dbReference type="CDD" id="cd00432">
    <property type="entry name" value="Ribosomal_L18_L5e"/>
    <property type="match status" value="1"/>
</dbReference>
<dbReference type="PRINTS" id="PR00058">
    <property type="entry name" value="RIBOSOMALL5"/>
</dbReference>
<keyword evidence="3 6" id="KW-0694">RNA-binding</keyword>
<dbReference type="OrthoDB" id="8644at2157"/>
<keyword evidence="2 6" id="KW-0699">rRNA-binding</keyword>
<evidence type="ECO:0000256" key="4">
    <source>
        <dbReference type="ARBA" id="ARBA00022980"/>
    </source>
</evidence>
<dbReference type="KEGG" id="mpd:MCP_2240"/>
<evidence type="ECO:0000256" key="3">
    <source>
        <dbReference type="ARBA" id="ARBA00022884"/>
    </source>
</evidence>
<gene>
    <name evidence="6" type="primary">rpl18</name>
    <name evidence="7" type="synonym">rpl18p</name>
    <name evidence="7" type="ordered locus">MCP_2240</name>
</gene>
<dbReference type="EMBL" id="AP011532">
    <property type="protein sequence ID" value="BAI62312.1"/>
    <property type="molecule type" value="Genomic_DNA"/>
</dbReference>
<evidence type="ECO:0000256" key="5">
    <source>
        <dbReference type="ARBA" id="ARBA00023274"/>
    </source>
</evidence>
<dbReference type="FunCoup" id="D1Z0U0">
    <property type="interactions" value="171"/>
</dbReference>
<dbReference type="GO" id="GO:0006412">
    <property type="term" value="P:translation"/>
    <property type="evidence" value="ECO:0007669"/>
    <property type="project" value="UniProtKB-UniRule"/>
</dbReference>
<dbReference type="PANTHER" id="PTHR23410">
    <property type="entry name" value="RIBOSOMAL PROTEIN L5-RELATED"/>
    <property type="match status" value="1"/>
</dbReference>
<dbReference type="GeneID" id="8683110"/>
<dbReference type="Pfam" id="PF17144">
    <property type="entry name" value="Ribosomal_L5e"/>
    <property type="match status" value="2"/>
</dbReference>
<evidence type="ECO:0000256" key="6">
    <source>
        <dbReference type="HAMAP-Rule" id="MF_01337"/>
    </source>
</evidence>
<dbReference type="InterPro" id="IPR057268">
    <property type="entry name" value="Ribosomal_L18"/>
</dbReference>
<dbReference type="GO" id="GO:0000027">
    <property type="term" value="P:ribosomal large subunit assembly"/>
    <property type="evidence" value="ECO:0007669"/>
    <property type="project" value="TreeGrafter"/>
</dbReference>
<comment type="function">
    <text evidence="6">This is one of the proteins that bind and probably mediate the attachment of the 5S RNA into the large ribosomal subunit, where it forms part of the central protuberance.</text>
</comment>
<comment type="subunit">
    <text evidence="6">Part of the 50S ribosomal subunit. Contacts the 5S and 23S rRNAs.</text>
</comment>
<dbReference type="STRING" id="304371.MCP_2240"/>
<dbReference type="Proteomes" id="UP000001882">
    <property type="component" value="Chromosome"/>
</dbReference>
<evidence type="ECO:0000313" key="7">
    <source>
        <dbReference type="EMBL" id="BAI62312.1"/>
    </source>
</evidence>
<dbReference type="InParanoid" id="D1Z0U0"/>
<dbReference type="RefSeq" id="WP_012900986.1">
    <property type="nucleotide sequence ID" value="NC_013665.1"/>
</dbReference>
<keyword evidence="5 6" id="KW-0687">Ribonucleoprotein</keyword>
<proteinExistence type="inferred from homology"/>
<reference evidence="7 8" key="1">
    <citation type="journal article" date="2007" name="Appl. Environ. Microbiol.">
        <title>Isolation of key methanogens for global methane emission from rice paddy fields: a novel isolate affiliated with the clone cluster rice cluster I.</title>
        <authorList>
            <person name="Sakai S."/>
            <person name="Imachi H."/>
            <person name="Sekiguchi Y."/>
            <person name="Ohashi A."/>
            <person name="Harada H."/>
            <person name="Kamagata Y."/>
        </authorList>
    </citation>
    <scope>NUCLEOTIDE SEQUENCE [LARGE SCALE GENOMIC DNA]</scope>
    <source>
        <strain evidence="8">DSM 17711 / JCM 13418 / NBRC 101707 / SANAE</strain>
    </source>
</reference>
<dbReference type="AlphaFoldDB" id="D1Z0U0"/>
<dbReference type="NCBIfam" id="NF006342">
    <property type="entry name" value="PRK08569.1"/>
    <property type="match status" value="1"/>
</dbReference>
<evidence type="ECO:0000256" key="1">
    <source>
        <dbReference type="ARBA" id="ARBA00007116"/>
    </source>
</evidence>
<organism evidence="7 8">
    <name type="scientific">Methanocella paludicola (strain DSM 17711 / JCM 13418 / NBRC 101707 / SANAE)</name>
    <dbReference type="NCBI Taxonomy" id="304371"/>
    <lineage>
        <taxon>Archaea</taxon>
        <taxon>Methanobacteriati</taxon>
        <taxon>Methanobacteriota</taxon>
        <taxon>Stenosarchaea group</taxon>
        <taxon>Methanomicrobia</taxon>
        <taxon>Methanocellales</taxon>
        <taxon>Methanocellaceae</taxon>
        <taxon>Methanocella</taxon>
    </lineage>
</organism>
<dbReference type="GO" id="GO:0003735">
    <property type="term" value="F:structural constituent of ribosome"/>
    <property type="evidence" value="ECO:0007669"/>
    <property type="project" value="InterPro"/>
</dbReference>
<evidence type="ECO:0000256" key="2">
    <source>
        <dbReference type="ARBA" id="ARBA00022730"/>
    </source>
</evidence>
<reference evidence="8" key="3">
    <citation type="journal article" date="2011" name="PLoS ONE">
        <title>Genome sequence of a mesophilic hydrogenotrophic methanogen Methanocella paludicola, the first cultivated representative of the order Methanocellales.</title>
        <authorList>
            <person name="Sakai S."/>
            <person name="Takaki Y."/>
            <person name="Shimamura S."/>
            <person name="Sekine M."/>
            <person name="Tajima T."/>
            <person name="Kosugi H."/>
            <person name="Ichikawa N."/>
            <person name="Tasumi E."/>
            <person name="Hiraki A.T."/>
            <person name="Shimizu A."/>
            <person name="Kato Y."/>
            <person name="Nishiko R."/>
            <person name="Mori K."/>
            <person name="Fujita N."/>
            <person name="Imachi H."/>
            <person name="Takai K."/>
        </authorList>
    </citation>
    <scope>NUCLEOTIDE SEQUENCE [LARGE SCALE GENOMIC DNA]</scope>
    <source>
        <strain evidence="8">DSM 17711 / JCM 13418 / NBRC 101707 / SANAE</strain>
    </source>
</reference>
<protein>
    <recommendedName>
        <fullName evidence="6">Large ribosomal subunit protein uL18</fullName>
    </recommendedName>
</protein>
<name>D1Z0U0_METPS</name>
<dbReference type="GO" id="GO:0008097">
    <property type="term" value="F:5S rRNA binding"/>
    <property type="evidence" value="ECO:0007669"/>
    <property type="project" value="InterPro"/>
</dbReference>
<keyword evidence="8" id="KW-1185">Reference proteome</keyword>
<dbReference type="GO" id="GO:0022625">
    <property type="term" value="C:cytosolic large ribosomal subunit"/>
    <property type="evidence" value="ECO:0007669"/>
    <property type="project" value="TreeGrafter"/>
</dbReference>